<protein>
    <recommendedName>
        <fullName evidence="6">Tick transposon</fullName>
    </recommendedName>
</protein>
<dbReference type="Gene3D" id="3.30.420.10">
    <property type="entry name" value="Ribonuclease H-like superfamily/Ribonuclease H"/>
    <property type="match status" value="1"/>
</dbReference>
<dbReference type="Pfam" id="PF00075">
    <property type="entry name" value="RNase_H"/>
    <property type="match status" value="1"/>
</dbReference>
<organism evidence="4 5">
    <name type="scientific">Rhipicephalus sanguineus</name>
    <name type="common">Brown dog tick</name>
    <name type="synonym">Ixodes sanguineus</name>
    <dbReference type="NCBI Taxonomy" id="34632"/>
    <lineage>
        <taxon>Eukaryota</taxon>
        <taxon>Metazoa</taxon>
        <taxon>Ecdysozoa</taxon>
        <taxon>Arthropoda</taxon>
        <taxon>Chelicerata</taxon>
        <taxon>Arachnida</taxon>
        <taxon>Acari</taxon>
        <taxon>Parasitiformes</taxon>
        <taxon>Ixodida</taxon>
        <taxon>Ixodoidea</taxon>
        <taxon>Ixodidae</taxon>
        <taxon>Rhipicephalinae</taxon>
        <taxon>Rhipicephalus</taxon>
        <taxon>Rhipicephalus</taxon>
    </lineage>
</organism>
<dbReference type="Proteomes" id="UP000821837">
    <property type="component" value="Chromosome 3"/>
</dbReference>
<evidence type="ECO:0000313" key="5">
    <source>
        <dbReference type="Proteomes" id="UP000821837"/>
    </source>
</evidence>
<dbReference type="AlphaFoldDB" id="A0A9D4Q3Q1"/>
<dbReference type="InterPro" id="IPR002156">
    <property type="entry name" value="RNaseH_domain"/>
</dbReference>
<evidence type="ECO:0000256" key="1">
    <source>
        <dbReference type="SAM" id="MobiDB-lite"/>
    </source>
</evidence>
<keyword evidence="5" id="KW-1185">Reference proteome</keyword>
<dbReference type="CDD" id="cd09276">
    <property type="entry name" value="Rnase_HI_RT_non_LTR"/>
    <property type="match status" value="1"/>
</dbReference>
<dbReference type="Pfam" id="PF14529">
    <property type="entry name" value="Exo_endo_phos_2"/>
    <property type="match status" value="1"/>
</dbReference>
<name>A0A9D4Q3Q1_RHISA</name>
<evidence type="ECO:0000259" key="2">
    <source>
        <dbReference type="PROSITE" id="PS50878"/>
    </source>
</evidence>
<dbReference type="SUPFAM" id="SSF56672">
    <property type="entry name" value="DNA/RNA polymerases"/>
    <property type="match status" value="1"/>
</dbReference>
<dbReference type="VEuPathDB" id="VectorBase:RSAN_028985"/>
<dbReference type="Gene3D" id="3.60.10.10">
    <property type="entry name" value="Endonuclease/exonuclease/phosphatase"/>
    <property type="match status" value="1"/>
</dbReference>
<dbReference type="PROSITE" id="PS50878">
    <property type="entry name" value="RT_POL"/>
    <property type="match status" value="1"/>
</dbReference>
<dbReference type="InterPro" id="IPR005135">
    <property type="entry name" value="Endo/exonuclease/phosphatase"/>
</dbReference>
<evidence type="ECO:0008006" key="6">
    <source>
        <dbReference type="Google" id="ProtNLM"/>
    </source>
</evidence>
<gene>
    <name evidence="4" type="ORF">HPB52_023746</name>
</gene>
<dbReference type="GO" id="GO:0042575">
    <property type="term" value="C:DNA polymerase complex"/>
    <property type="evidence" value="ECO:0007669"/>
    <property type="project" value="UniProtKB-ARBA"/>
</dbReference>
<comment type="caution">
    <text evidence="4">The sequence shown here is derived from an EMBL/GenBank/DDBJ whole genome shotgun (WGS) entry which is preliminary data.</text>
</comment>
<dbReference type="PROSITE" id="PS50879">
    <property type="entry name" value="RNASE_H_1"/>
    <property type="match status" value="1"/>
</dbReference>
<feature type="region of interest" description="Disordered" evidence="1">
    <location>
        <begin position="1056"/>
        <end position="1076"/>
    </location>
</feature>
<accession>A0A9D4Q3Q1</accession>
<dbReference type="SUPFAM" id="SSF53098">
    <property type="entry name" value="Ribonuclease H-like"/>
    <property type="match status" value="1"/>
</dbReference>
<feature type="domain" description="Reverse transcriptase" evidence="2">
    <location>
        <begin position="419"/>
        <end position="679"/>
    </location>
</feature>
<reference evidence="4" key="1">
    <citation type="journal article" date="2020" name="Cell">
        <title>Large-Scale Comparative Analyses of Tick Genomes Elucidate Their Genetic Diversity and Vector Capacities.</title>
        <authorList>
            <consortium name="Tick Genome and Microbiome Consortium (TIGMIC)"/>
            <person name="Jia N."/>
            <person name="Wang J."/>
            <person name="Shi W."/>
            <person name="Du L."/>
            <person name="Sun Y."/>
            <person name="Zhan W."/>
            <person name="Jiang J.F."/>
            <person name="Wang Q."/>
            <person name="Zhang B."/>
            <person name="Ji P."/>
            <person name="Bell-Sakyi L."/>
            <person name="Cui X.M."/>
            <person name="Yuan T.T."/>
            <person name="Jiang B.G."/>
            <person name="Yang W.F."/>
            <person name="Lam T.T."/>
            <person name="Chang Q.C."/>
            <person name="Ding S.J."/>
            <person name="Wang X.J."/>
            <person name="Zhu J.G."/>
            <person name="Ruan X.D."/>
            <person name="Zhao L."/>
            <person name="Wei J.T."/>
            <person name="Ye R.Z."/>
            <person name="Que T.C."/>
            <person name="Du C.H."/>
            <person name="Zhou Y.H."/>
            <person name="Cheng J.X."/>
            <person name="Dai P.F."/>
            <person name="Guo W.B."/>
            <person name="Han X.H."/>
            <person name="Huang E.J."/>
            <person name="Li L.F."/>
            <person name="Wei W."/>
            <person name="Gao Y.C."/>
            <person name="Liu J.Z."/>
            <person name="Shao H.Z."/>
            <person name="Wang X."/>
            <person name="Wang C.C."/>
            <person name="Yang T.C."/>
            <person name="Huo Q.B."/>
            <person name="Li W."/>
            <person name="Chen H.Y."/>
            <person name="Chen S.E."/>
            <person name="Zhou L.G."/>
            <person name="Ni X.B."/>
            <person name="Tian J.H."/>
            <person name="Sheng Y."/>
            <person name="Liu T."/>
            <person name="Pan Y.S."/>
            <person name="Xia L.Y."/>
            <person name="Li J."/>
            <person name="Zhao F."/>
            <person name="Cao W.C."/>
        </authorList>
    </citation>
    <scope>NUCLEOTIDE SEQUENCE</scope>
    <source>
        <strain evidence="4">Rsan-2018</strain>
    </source>
</reference>
<dbReference type="VEuPathDB" id="VectorBase:RSAN_045781"/>
<dbReference type="InterPro" id="IPR000477">
    <property type="entry name" value="RT_dom"/>
</dbReference>
<dbReference type="InterPro" id="IPR036397">
    <property type="entry name" value="RNaseH_sf"/>
</dbReference>
<reference evidence="4" key="2">
    <citation type="submission" date="2021-09" db="EMBL/GenBank/DDBJ databases">
        <authorList>
            <person name="Jia N."/>
            <person name="Wang J."/>
            <person name="Shi W."/>
            <person name="Du L."/>
            <person name="Sun Y."/>
            <person name="Zhan W."/>
            <person name="Jiang J."/>
            <person name="Wang Q."/>
            <person name="Zhang B."/>
            <person name="Ji P."/>
            <person name="Sakyi L.B."/>
            <person name="Cui X."/>
            <person name="Yuan T."/>
            <person name="Jiang B."/>
            <person name="Yang W."/>
            <person name="Lam T.T.-Y."/>
            <person name="Chang Q."/>
            <person name="Ding S."/>
            <person name="Wang X."/>
            <person name="Zhu J."/>
            <person name="Ruan X."/>
            <person name="Zhao L."/>
            <person name="Wei J."/>
            <person name="Que T."/>
            <person name="Du C."/>
            <person name="Cheng J."/>
            <person name="Dai P."/>
            <person name="Han X."/>
            <person name="Huang E."/>
            <person name="Gao Y."/>
            <person name="Liu J."/>
            <person name="Shao H."/>
            <person name="Ye R."/>
            <person name="Li L."/>
            <person name="Wei W."/>
            <person name="Wang X."/>
            <person name="Wang C."/>
            <person name="Huo Q."/>
            <person name="Li W."/>
            <person name="Guo W."/>
            <person name="Chen H."/>
            <person name="Chen S."/>
            <person name="Zhou L."/>
            <person name="Zhou L."/>
            <person name="Ni X."/>
            <person name="Tian J."/>
            <person name="Zhou Y."/>
            <person name="Sheng Y."/>
            <person name="Liu T."/>
            <person name="Pan Y."/>
            <person name="Xia L."/>
            <person name="Li J."/>
            <person name="Zhao F."/>
            <person name="Cao W."/>
        </authorList>
    </citation>
    <scope>NUCLEOTIDE SEQUENCE</scope>
    <source>
        <strain evidence="4">Rsan-2018</strain>
        <tissue evidence="4">Larvae</tissue>
    </source>
</reference>
<dbReference type="Pfam" id="PF00078">
    <property type="entry name" value="RVT_1"/>
    <property type="match status" value="1"/>
</dbReference>
<dbReference type="CDD" id="cd01650">
    <property type="entry name" value="RT_nLTR_like"/>
    <property type="match status" value="1"/>
</dbReference>
<dbReference type="PANTHER" id="PTHR19446">
    <property type="entry name" value="REVERSE TRANSCRIPTASES"/>
    <property type="match status" value="1"/>
</dbReference>
<dbReference type="InterPro" id="IPR043502">
    <property type="entry name" value="DNA/RNA_pol_sf"/>
</dbReference>
<feature type="domain" description="RNase H type-1" evidence="3">
    <location>
        <begin position="824"/>
        <end position="957"/>
    </location>
</feature>
<evidence type="ECO:0000259" key="3">
    <source>
        <dbReference type="PROSITE" id="PS50879"/>
    </source>
</evidence>
<dbReference type="GO" id="GO:0071897">
    <property type="term" value="P:DNA biosynthetic process"/>
    <property type="evidence" value="ECO:0007669"/>
    <property type="project" value="UniProtKB-ARBA"/>
</dbReference>
<dbReference type="GO" id="GO:0003676">
    <property type="term" value="F:nucleic acid binding"/>
    <property type="evidence" value="ECO:0007669"/>
    <property type="project" value="InterPro"/>
</dbReference>
<dbReference type="GO" id="GO:0004523">
    <property type="term" value="F:RNA-DNA hybrid ribonuclease activity"/>
    <property type="evidence" value="ECO:0007669"/>
    <property type="project" value="InterPro"/>
</dbReference>
<dbReference type="InterPro" id="IPR012337">
    <property type="entry name" value="RNaseH-like_sf"/>
</dbReference>
<evidence type="ECO:0000313" key="4">
    <source>
        <dbReference type="EMBL" id="KAH7963873.1"/>
    </source>
</evidence>
<dbReference type="InterPro" id="IPR036691">
    <property type="entry name" value="Endo/exonu/phosph_ase_sf"/>
</dbReference>
<proteinExistence type="predicted"/>
<sequence length="1127" mass="126134">METSNIRLAAVSDPYRPSRRIPAFPNGYLVYAVQEDPGAAVVTRNSPYDVCPVCVTTNIVAVYCEAQGFSFLFVSVYAPPHSSLDPTLDILSDVLRSARTTNVIVAGDFNAKHCMWGPTDPDERGLQVAHFALPNDLISLNDDQSLPTYETLYAASWIDLTFATPPVLASGFRWSVRDDTTFSERRVVEVTVGDTPASGKRLTSYALCQLLDTLRREKWFSRVSGADIASSEALDPILYGQCELDPLRRRFQRTRDVQMRAIYRKEYTSALAAYRNHIREARDVHIRGYALSCVHAYLFSKPFKEAFRRLRQFRCIPALIGSDGTVTSTHLESAALLLRTQIAVDDHTTDEEIHMHTRSLASPPYATVTQDIPFTYSEVVDVLRNTPNKSAAGPDNITPVIMKALFQHHPRFFMMIFNAALALGYFPRCWRTARVTFIHKTGRPAEGTSSYRPICVSSVCGKTLERLLNGRLQHYLERQGLIHPRQYGFTRGRSSILALHALKEKLLQLKAQRMPAILMSLDFHGAFDSVWHPLVLRYFRERGLPSRLYHLLRTFLSERSVFVQSHAGRVEAHPTLGSPQGSPLSPLLWNVVIDSLLSLQMPPGVVIQAYADDTIILVPAPSRDALGILASDVLRRVIAWCREVKDSLRILGVIFDRRLAFYHHADFLKSKVATLAARLATFFSMQRACVRPAQKVLMYRQVILPALTYGSPVWWGQSHVDCRLRVRILMIQRVALLALTRAYKTTSTAALQVLMHAPPIDLELERINAEFRLFTMRKYVAFGSLRFRPDWVAHPHGTVMIHPSMPAAVPFARLTNDQARAASRTHAIHVYTDGSYTTISAGAAFIVFAWPDKVLATGRFRLHRATSAYSAEVVAFREALQHLLAAHYTEPVAIYTDCLSLLQALASPRNVEPHIMAIRSLIRHVSSHVRVYVYHVPGHSGVFGNEVADYMAERAARAGLQRSLPLPFRAVPSQLRRELHAAASLHLTASETSANEPTRALLCKGGATDFGVVMGDPSTVRTNDLMRLMRREVKAAAGKLRSSNCSSIAYEEPYGGRPAKRGGRARLEVSSGHRRKRSLKPPLLVPIWRFGPAVQGKPSTLPATWNPPTCHRTKRVRGRRLCLLGTS</sequence>
<dbReference type="EMBL" id="JABSTV010001249">
    <property type="protein sequence ID" value="KAH7963873.1"/>
    <property type="molecule type" value="Genomic_DNA"/>
</dbReference>
<dbReference type="SUPFAM" id="SSF56219">
    <property type="entry name" value="DNase I-like"/>
    <property type="match status" value="1"/>
</dbReference>